<evidence type="ECO:0000256" key="6">
    <source>
        <dbReference type="ARBA" id="ARBA00023136"/>
    </source>
</evidence>
<evidence type="ECO:0000256" key="7">
    <source>
        <dbReference type="SAM" id="Phobius"/>
    </source>
</evidence>
<evidence type="ECO:0000313" key="9">
    <source>
        <dbReference type="Proteomes" id="UP000325957"/>
    </source>
</evidence>
<sequence length="219" mass="24714">MPRDPEVRKARRDRKVEKIRRRNHRFIVEIPLILWLVLVWAVLWGEFNLTNLTVGVIFAVLVTRVLALPPVTLSHRFNVLQGLVLGVTFLYQVTKASFQVLWVAIKEGPNVRSAIVGVQLRTGNDLLITAVANTTGLIPGSVLIEVDRSTGTLYFHVLNVKNDAEVESFRQVVQDTEAAWIRMLGTHQELAMLHEEDERLGRKRRLAVLRAPNLSGGDS</sequence>
<dbReference type="GO" id="GO:0005886">
    <property type="term" value="C:plasma membrane"/>
    <property type="evidence" value="ECO:0007669"/>
    <property type="project" value="UniProtKB-SubCell"/>
</dbReference>
<reference evidence="8 9" key="1">
    <citation type="submission" date="2019-05" db="EMBL/GenBank/DDBJ databases">
        <title>Kocuria coralli sp. nov., a novel actinobacterium isolated from coral reef seawater.</title>
        <authorList>
            <person name="Li J."/>
        </authorList>
    </citation>
    <scope>NUCLEOTIDE SEQUENCE [LARGE SCALE GENOMIC DNA]</scope>
    <source>
        <strain evidence="8 9">SCSIO 13007</strain>
    </source>
</reference>
<dbReference type="InterPro" id="IPR002758">
    <property type="entry name" value="Cation_antiport_E"/>
</dbReference>
<evidence type="ECO:0000256" key="4">
    <source>
        <dbReference type="ARBA" id="ARBA00022692"/>
    </source>
</evidence>
<evidence type="ECO:0000256" key="5">
    <source>
        <dbReference type="ARBA" id="ARBA00022989"/>
    </source>
</evidence>
<evidence type="ECO:0000256" key="3">
    <source>
        <dbReference type="ARBA" id="ARBA00022475"/>
    </source>
</evidence>
<protein>
    <submittedName>
        <fullName evidence="8">Na+/H+ antiporter subunit E</fullName>
    </submittedName>
</protein>
<organism evidence="8 9">
    <name type="scientific">Kocuria coralli</name>
    <dbReference type="NCBI Taxonomy" id="1461025"/>
    <lineage>
        <taxon>Bacteria</taxon>
        <taxon>Bacillati</taxon>
        <taxon>Actinomycetota</taxon>
        <taxon>Actinomycetes</taxon>
        <taxon>Micrococcales</taxon>
        <taxon>Micrococcaceae</taxon>
        <taxon>Kocuria</taxon>
    </lineage>
</organism>
<dbReference type="AlphaFoldDB" id="A0A5J5L0F8"/>
<feature type="transmembrane region" description="Helical" evidence="7">
    <location>
        <begin position="49"/>
        <end position="67"/>
    </location>
</feature>
<comment type="caution">
    <text evidence="8">The sequence shown here is derived from an EMBL/GenBank/DDBJ whole genome shotgun (WGS) entry which is preliminary data.</text>
</comment>
<keyword evidence="9" id="KW-1185">Reference proteome</keyword>
<keyword evidence="5 7" id="KW-1133">Transmembrane helix</keyword>
<dbReference type="OrthoDB" id="3556991at2"/>
<dbReference type="PANTHER" id="PTHR34584:SF1">
    <property type="entry name" value="NA(+)_H(+) ANTIPORTER SUBUNIT E1"/>
    <property type="match status" value="1"/>
</dbReference>
<dbReference type="Proteomes" id="UP000325957">
    <property type="component" value="Unassembled WGS sequence"/>
</dbReference>
<accession>A0A5J5L0F8</accession>
<comment type="similarity">
    <text evidence="2">Belongs to the CPA3 antiporters (TC 2.A.63) subunit E family.</text>
</comment>
<evidence type="ECO:0000256" key="2">
    <source>
        <dbReference type="ARBA" id="ARBA00006228"/>
    </source>
</evidence>
<evidence type="ECO:0000256" key="1">
    <source>
        <dbReference type="ARBA" id="ARBA00004651"/>
    </source>
</evidence>
<comment type="subcellular location">
    <subcellularLocation>
        <location evidence="1">Cell membrane</location>
        <topology evidence="1">Multi-pass membrane protein</topology>
    </subcellularLocation>
</comment>
<feature type="transmembrane region" description="Helical" evidence="7">
    <location>
        <begin position="26"/>
        <end position="43"/>
    </location>
</feature>
<dbReference type="EMBL" id="SZWF01000002">
    <property type="protein sequence ID" value="KAA9395449.1"/>
    <property type="molecule type" value="Genomic_DNA"/>
</dbReference>
<gene>
    <name evidence="8" type="ORF">FCK90_02855</name>
</gene>
<proteinExistence type="inferred from homology"/>
<name>A0A5J5L0F8_9MICC</name>
<dbReference type="NCBIfam" id="NF006521">
    <property type="entry name" value="PRK08965.1-5"/>
    <property type="match status" value="1"/>
</dbReference>
<dbReference type="GO" id="GO:0008324">
    <property type="term" value="F:monoatomic cation transmembrane transporter activity"/>
    <property type="evidence" value="ECO:0007669"/>
    <property type="project" value="InterPro"/>
</dbReference>
<keyword evidence="3" id="KW-1003">Cell membrane</keyword>
<evidence type="ECO:0000313" key="8">
    <source>
        <dbReference type="EMBL" id="KAA9395449.1"/>
    </source>
</evidence>
<dbReference type="PANTHER" id="PTHR34584">
    <property type="entry name" value="NA(+)/H(+) ANTIPORTER SUBUNIT E1"/>
    <property type="match status" value="1"/>
</dbReference>
<keyword evidence="4 7" id="KW-0812">Transmembrane</keyword>
<dbReference type="Pfam" id="PF01899">
    <property type="entry name" value="MNHE"/>
    <property type="match status" value="1"/>
</dbReference>
<keyword evidence="6 7" id="KW-0472">Membrane</keyword>